<feature type="region of interest" description="Disordered" evidence="1">
    <location>
        <begin position="1"/>
        <end position="65"/>
    </location>
</feature>
<accession>A0A3P7NIH5</accession>
<sequence>MAAPASYNPLASPEELPSNFNNQPPARSASSWTLGPTESVAAAPSALDMQGGVISPKPTSDGSRG</sequence>
<evidence type="ECO:0000313" key="3">
    <source>
        <dbReference type="Proteomes" id="UP000281553"/>
    </source>
</evidence>
<protein>
    <submittedName>
        <fullName evidence="2">Uncharacterized protein</fullName>
    </submittedName>
</protein>
<evidence type="ECO:0000256" key="1">
    <source>
        <dbReference type="SAM" id="MobiDB-lite"/>
    </source>
</evidence>
<evidence type="ECO:0000313" key="2">
    <source>
        <dbReference type="EMBL" id="VDN40130.1"/>
    </source>
</evidence>
<organism evidence="2 3">
    <name type="scientific">Dibothriocephalus latus</name>
    <name type="common">Fish tapeworm</name>
    <name type="synonym">Diphyllobothrium latum</name>
    <dbReference type="NCBI Taxonomy" id="60516"/>
    <lineage>
        <taxon>Eukaryota</taxon>
        <taxon>Metazoa</taxon>
        <taxon>Spiralia</taxon>
        <taxon>Lophotrochozoa</taxon>
        <taxon>Platyhelminthes</taxon>
        <taxon>Cestoda</taxon>
        <taxon>Eucestoda</taxon>
        <taxon>Diphyllobothriidea</taxon>
        <taxon>Diphyllobothriidae</taxon>
        <taxon>Dibothriocephalus</taxon>
    </lineage>
</organism>
<dbReference type="EMBL" id="UYRU01097729">
    <property type="protein sequence ID" value="VDN40130.1"/>
    <property type="molecule type" value="Genomic_DNA"/>
</dbReference>
<reference evidence="2 3" key="1">
    <citation type="submission" date="2018-11" db="EMBL/GenBank/DDBJ databases">
        <authorList>
            <consortium name="Pathogen Informatics"/>
        </authorList>
    </citation>
    <scope>NUCLEOTIDE SEQUENCE [LARGE SCALE GENOMIC DNA]</scope>
</reference>
<keyword evidence="3" id="KW-1185">Reference proteome</keyword>
<gene>
    <name evidence="2" type="ORF">DILT_LOCUS18149</name>
</gene>
<dbReference type="AlphaFoldDB" id="A0A3P7NIH5"/>
<name>A0A3P7NIH5_DIBLA</name>
<proteinExistence type="predicted"/>
<feature type="compositionally biased region" description="Polar residues" evidence="1">
    <location>
        <begin position="18"/>
        <end position="36"/>
    </location>
</feature>
<dbReference type="Proteomes" id="UP000281553">
    <property type="component" value="Unassembled WGS sequence"/>
</dbReference>